<keyword evidence="1" id="KW-0472">Membrane</keyword>
<comment type="caution">
    <text evidence="2">The sequence shown here is derived from an EMBL/GenBank/DDBJ whole genome shotgun (WGS) entry which is preliminary data.</text>
</comment>
<name>A0A1B8PV96_MORLA</name>
<dbReference type="EMBL" id="LZMS01000119">
    <property type="protein sequence ID" value="OBX59067.1"/>
    <property type="molecule type" value="Genomic_DNA"/>
</dbReference>
<dbReference type="Proteomes" id="UP000092607">
    <property type="component" value="Unassembled WGS sequence"/>
</dbReference>
<sequence>MIEKLIINYQIKNTALMGGILVFLWCWLTIRLANLMFTDICHRLLQLFLTMVIHATTKRIYTQ</sequence>
<dbReference type="AlphaFoldDB" id="A0A1B8PV96"/>
<proteinExistence type="predicted"/>
<reference evidence="2 3" key="1">
    <citation type="submission" date="2016-06" db="EMBL/GenBank/DDBJ databases">
        <title>Draft genome of Moraxella lacunata CCUG 57757A.</title>
        <authorList>
            <person name="Salva-Serra F."/>
            <person name="Engstrom-Jakobsson H."/>
            <person name="Thorell K."/>
            <person name="Gonzales-Siles L."/>
            <person name="Karlsson R."/>
            <person name="Boulund F."/>
            <person name="Engstrand L."/>
            <person name="Kristiansson E."/>
            <person name="Moore E."/>
        </authorList>
    </citation>
    <scope>NUCLEOTIDE SEQUENCE [LARGE SCALE GENOMIC DNA]</scope>
    <source>
        <strain evidence="2 3">CCUG 57757A</strain>
    </source>
</reference>
<evidence type="ECO:0000313" key="2">
    <source>
        <dbReference type="EMBL" id="OBX59067.1"/>
    </source>
</evidence>
<feature type="transmembrane region" description="Helical" evidence="1">
    <location>
        <begin position="15"/>
        <end position="37"/>
    </location>
</feature>
<keyword evidence="1" id="KW-1133">Transmembrane helix</keyword>
<gene>
    <name evidence="2" type="ORF">A9309_12020</name>
</gene>
<evidence type="ECO:0000256" key="1">
    <source>
        <dbReference type="SAM" id="Phobius"/>
    </source>
</evidence>
<protein>
    <submittedName>
        <fullName evidence="2">Uncharacterized protein</fullName>
    </submittedName>
</protein>
<evidence type="ECO:0000313" key="3">
    <source>
        <dbReference type="Proteomes" id="UP000092607"/>
    </source>
</evidence>
<keyword evidence="1" id="KW-0812">Transmembrane</keyword>
<organism evidence="2 3">
    <name type="scientific">Moraxella lacunata</name>
    <dbReference type="NCBI Taxonomy" id="477"/>
    <lineage>
        <taxon>Bacteria</taxon>
        <taxon>Pseudomonadati</taxon>
        <taxon>Pseudomonadota</taxon>
        <taxon>Gammaproteobacteria</taxon>
        <taxon>Moraxellales</taxon>
        <taxon>Moraxellaceae</taxon>
        <taxon>Moraxella</taxon>
    </lineage>
</organism>
<dbReference type="RefSeq" id="WP_065256003.1">
    <property type="nucleotide sequence ID" value="NZ_JBPAGO010000002.1"/>
</dbReference>
<accession>A0A1B8PV96</accession>